<proteinExistence type="predicted"/>
<dbReference type="EMBL" id="RBXL01000001">
    <property type="protein sequence ID" value="RKT45895.1"/>
    <property type="molecule type" value="Genomic_DNA"/>
</dbReference>
<feature type="region of interest" description="Disordered" evidence="1">
    <location>
        <begin position="1"/>
        <end position="27"/>
    </location>
</feature>
<evidence type="ECO:0000256" key="1">
    <source>
        <dbReference type="SAM" id="MobiDB-lite"/>
    </source>
</evidence>
<keyword evidence="3" id="KW-1185">Reference proteome</keyword>
<dbReference type="Proteomes" id="UP000274556">
    <property type="component" value="Unassembled WGS sequence"/>
</dbReference>
<organism evidence="2 3">
    <name type="scientific">Thiocapsa rosea</name>
    <dbReference type="NCBI Taxonomy" id="69360"/>
    <lineage>
        <taxon>Bacteria</taxon>
        <taxon>Pseudomonadati</taxon>
        <taxon>Pseudomonadota</taxon>
        <taxon>Gammaproteobacteria</taxon>
        <taxon>Chromatiales</taxon>
        <taxon>Chromatiaceae</taxon>
        <taxon>Thiocapsa</taxon>
    </lineage>
</organism>
<protein>
    <submittedName>
        <fullName evidence="2">Uncharacterized protein</fullName>
    </submittedName>
</protein>
<sequence>MKEKGPGSNSPFTFEKAAETASVEEGGGRRRGLDFCLFRAIFGVMVRPLRLEFAGELWGHHLADPDQWHDLFSRTQARLCRSGSATSVPPTRPRFSLKGRGFTPIRASHPSGSRRWDCSVGSRHPAPGSLEPQKIVGAPPRSTWTTEVSAGRGRGSLNIQASPPRTHRAAGSQIAGSVPCRHRPTPCWLDGRGVSVTLVAP</sequence>
<accession>A0A495VBU6</accession>
<feature type="region of interest" description="Disordered" evidence="1">
    <location>
        <begin position="82"/>
        <end position="177"/>
    </location>
</feature>
<evidence type="ECO:0000313" key="2">
    <source>
        <dbReference type="EMBL" id="RKT45895.1"/>
    </source>
</evidence>
<evidence type="ECO:0000313" key="3">
    <source>
        <dbReference type="Proteomes" id="UP000274556"/>
    </source>
</evidence>
<dbReference type="AlphaFoldDB" id="A0A495VBU6"/>
<comment type="caution">
    <text evidence="2">The sequence shown here is derived from an EMBL/GenBank/DDBJ whole genome shotgun (WGS) entry which is preliminary data.</text>
</comment>
<name>A0A495VBU6_9GAMM</name>
<gene>
    <name evidence="2" type="ORF">BDD21_3382</name>
</gene>
<reference evidence="2 3" key="1">
    <citation type="submission" date="2018-10" db="EMBL/GenBank/DDBJ databases">
        <title>Genomic Encyclopedia of Archaeal and Bacterial Type Strains, Phase II (KMG-II): from individual species to whole genera.</title>
        <authorList>
            <person name="Goeker M."/>
        </authorList>
    </citation>
    <scope>NUCLEOTIDE SEQUENCE [LARGE SCALE GENOMIC DNA]</scope>
    <source>
        <strain evidence="2 3">DSM 235</strain>
    </source>
</reference>